<proteinExistence type="inferred from homology"/>
<keyword evidence="3" id="KW-0808">Transferase</keyword>
<evidence type="ECO:0000259" key="7">
    <source>
        <dbReference type="Pfam" id="PF03016"/>
    </source>
</evidence>
<comment type="subcellular location">
    <subcellularLocation>
        <location evidence="1">Golgi apparatus membrane</location>
        <topology evidence="1">Single-pass type II membrane protein</topology>
    </subcellularLocation>
</comment>
<keyword evidence="9" id="KW-1185">Reference proteome</keyword>
<evidence type="ECO:0000256" key="6">
    <source>
        <dbReference type="SAM" id="MobiDB-lite"/>
    </source>
</evidence>
<accession>A0AAQ3JXR4</accession>
<feature type="region of interest" description="Disordered" evidence="6">
    <location>
        <begin position="233"/>
        <end position="253"/>
    </location>
</feature>
<sequence length="660" mass="75216">MVQFQKPWRTTLRSVVLVIATIAFSVLVFQTSMIPSKVALSPPFHAVSSPGIESRSSSSSNFSMDNLNVQRVKDNMLDDDEDDNIDLGEEEPDSEFLLDLGNGIILKKVRDPEDGFISFQKVVDPKYSSPKIGDSASDFSASLDGVSERNQTFILDQIKEFPDESNSSVAVPTPVAAHIIEPVEKVLIKNTSNPISTAATNTPVSGEQETTIHLSPEKQSIETLTDDSVPIQGGSAAPRNSFGGKNNPKWRKNKRAMPPLSMLEMNKLLVRNRASYRSMRPRWSSAHDQNMLAARVQIENAPILKNDQELYAPAFRNLSTFKRSYELMESTLKVYIYKEGAKPVFHQPLLKGIYASEGWFMKLMERNKHFVVKDPRKANMFYIPFSSRFLEFALYDSNLHSKKNMVQYLQGYVDMIASKYPFWNRTGGADHFVAACHDWAPYETRHTMDTTIRALCNADIREGFRVGKDVSLPETLIRLPRNPVRELGGRPASERTVLAFFAGNMHGSLRPILLQHWENKDPDMKIFGPMRPGASKMSYSQYMKSSKYCICPRGYEVNSPRIVESIFYECVPVIISDNYVLPFFEVLNWEAFSVIIPEEDVPRLKEILVSIPMEKYLSLQQGVKKVQKHFLWHNSPVKYDIFHMILHSIWFNRVFTIRAR</sequence>
<evidence type="ECO:0000256" key="4">
    <source>
        <dbReference type="ARBA" id="ARBA00022968"/>
    </source>
</evidence>
<evidence type="ECO:0000313" key="9">
    <source>
        <dbReference type="Proteomes" id="UP001327560"/>
    </source>
</evidence>
<keyword evidence="5" id="KW-0333">Golgi apparatus</keyword>
<feature type="domain" description="Exostosin GT47" evidence="7">
    <location>
        <begin position="329"/>
        <end position="610"/>
    </location>
</feature>
<evidence type="ECO:0000313" key="8">
    <source>
        <dbReference type="EMBL" id="WOK97229.1"/>
    </source>
</evidence>
<protein>
    <submittedName>
        <fullName evidence="8">Glycosyltransferase isoform X1</fullName>
    </submittedName>
</protein>
<name>A0AAQ3JXR4_9LILI</name>
<evidence type="ECO:0000256" key="5">
    <source>
        <dbReference type="ARBA" id="ARBA00023034"/>
    </source>
</evidence>
<keyword evidence="4" id="KW-0735">Signal-anchor</keyword>
<dbReference type="EMBL" id="CP136891">
    <property type="protein sequence ID" value="WOK97229.1"/>
    <property type="molecule type" value="Genomic_DNA"/>
</dbReference>
<dbReference type="InterPro" id="IPR040911">
    <property type="entry name" value="Exostosin_GT47"/>
</dbReference>
<dbReference type="GO" id="GO:0000139">
    <property type="term" value="C:Golgi membrane"/>
    <property type="evidence" value="ECO:0007669"/>
    <property type="project" value="UniProtKB-SubCell"/>
</dbReference>
<keyword evidence="4" id="KW-0812">Transmembrane</keyword>
<dbReference type="GO" id="GO:0016757">
    <property type="term" value="F:glycosyltransferase activity"/>
    <property type="evidence" value="ECO:0007669"/>
    <property type="project" value="UniProtKB-KW"/>
</dbReference>
<organism evidence="8 9">
    <name type="scientific">Canna indica</name>
    <name type="common">Indian-shot</name>
    <dbReference type="NCBI Taxonomy" id="4628"/>
    <lineage>
        <taxon>Eukaryota</taxon>
        <taxon>Viridiplantae</taxon>
        <taxon>Streptophyta</taxon>
        <taxon>Embryophyta</taxon>
        <taxon>Tracheophyta</taxon>
        <taxon>Spermatophyta</taxon>
        <taxon>Magnoliopsida</taxon>
        <taxon>Liliopsida</taxon>
        <taxon>Zingiberales</taxon>
        <taxon>Cannaceae</taxon>
        <taxon>Canna</taxon>
    </lineage>
</organism>
<reference evidence="8 9" key="1">
    <citation type="submission" date="2023-10" db="EMBL/GenBank/DDBJ databases">
        <title>Chromosome-scale genome assembly provides insights into flower coloration mechanisms of Canna indica.</title>
        <authorList>
            <person name="Li C."/>
        </authorList>
    </citation>
    <scope>NUCLEOTIDE SEQUENCE [LARGE SCALE GENOMIC DNA]</scope>
    <source>
        <tissue evidence="8">Flower</tissue>
    </source>
</reference>
<gene>
    <name evidence="8" type="ORF">Cni_G05937</name>
</gene>
<keyword evidence="3" id="KW-0328">Glycosyltransferase</keyword>
<dbReference type="PANTHER" id="PTHR11062">
    <property type="entry name" value="EXOSTOSIN HEPARAN SULFATE GLYCOSYLTRANSFERASE -RELATED"/>
    <property type="match status" value="1"/>
</dbReference>
<comment type="similarity">
    <text evidence="2">Belongs to the glycosyltransferase 47 family.</text>
</comment>
<evidence type="ECO:0000256" key="1">
    <source>
        <dbReference type="ARBA" id="ARBA00004323"/>
    </source>
</evidence>
<dbReference type="Pfam" id="PF03016">
    <property type="entry name" value="Exostosin_GT47"/>
    <property type="match status" value="1"/>
</dbReference>
<dbReference type="Proteomes" id="UP001327560">
    <property type="component" value="Chromosome 2"/>
</dbReference>
<evidence type="ECO:0000256" key="2">
    <source>
        <dbReference type="ARBA" id="ARBA00010271"/>
    </source>
</evidence>
<dbReference type="PANTHER" id="PTHR11062:SF210">
    <property type="entry name" value="EXOSTOSIN FAMILY PROTEIN"/>
    <property type="match status" value="1"/>
</dbReference>
<evidence type="ECO:0000256" key="3">
    <source>
        <dbReference type="ARBA" id="ARBA00022676"/>
    </source>
</evidence>
<dbReference type="AlphaFoldDB" id="A0AAQ3JXR4"/>
<dbReference type="InterPro" id="IPR004263">
    <property type="entry name" value="Exostosin"/>
</dbReference>